<keyword evidence="1" id="KW-1133">Transmembrane helix</keyword>
<dbReference type="PANTHER" id="PTHR23537">
    <property type="match status" value="1"/>
</dbReference>
<dbReference type="GO" id="GO:0005886">
    <property type="term" value="C:plasma membrane"/>
    <property type="evidence" value="ECO:0007669"/>
    <property type="project" value="TreeGrafter"/>
</dbReference>
<feature type="transmembrane region" description="Helical" evidence="1">
    <location>
        <begin position="220"/>
        <end position="238"/>
    </location>
</feature>
<feature type="transmembrane region" description="Helical" evidence="1">
    <location>
        <begin position="171"/>
        <end position="191"/>
    </location>
</feature>
<reference evidence="2 3" key="1">
    <citation type="submission" date="2015-09" db="EMBL/GenBank/DDBJ databases">
        <authorList>
            <consortium name="Pathogen Informatics"/>
        </authorList>
    </citation>
    <scope>NUCLEOTIDE SEQUENCE [LARGE SCALE GENOMIC DNA]</scope>
    <source>
        <strain evidence="2 3">2789STDY5608625</strain>
    </source>
</reference>
<comment type="caution">
    <text evidence="2">The sequence shown here is derived from an EMBL/GenBank/DDBJ whole genome shotgun (WGS) entry which is preliminary data.</text>
</comment>
<keyword evidence="1" id="KW-0472">Membrane</keyword>
<feature type="transmembrane region" description="Helical" evidence="1">
    <location>
        <begin position="112"/>
        <end position="130"/>
    </location>
</feature>
<dbReference type="AlphaFoldDB" id="A0AAD2KKM0"/>
<feature type="transmembrane region" description="Helical" evidence="1">
    <location>
        <begin position="281"/>
        <end position="299"/>
    </location>
</feature>
<dbReference type="InterPro" id="IPR036259">
    <property type="entry name" value="MFS_trans_sf"/>
</dbReference>
<keyword evidence="1" id="KW-0812">Transmembrane</keyword>
<feature type="transmembrane region" description="Helical" evidence="1">
    <location>
        <begin position="250"/>
        <end position="269"/>
    </location>
</feature>
<feature type="transmembrane region" description="Helical" evidence="1">
    <location>
        <begin position="142"/>
        <end position="165"/>
    </location>
</feature>
<feature type="transmembrane region" description="Helical" evidence="1">
    <location>
        <begin position="53"/>
        <end position="74"/>
    </location>
</feature>
<evidence type="ECO:0000256" key="1">
    <source>
        <dbReference type="SAM" id="Phobius"/>
    </source>
</evidence>
<dbReference type="Proteomes" id="UP000044098">
    <property type="component" value="Unassembled WGS sequence"/>
</dbReference>
<proteinExistence type="predicted"/>
<dbReference type="SUPFAM" id="SSF103473">
    <property type="entry name" value="MFS general substrate transporter"/>
    <property type="match status" value="1"/>
</dbReference>
<dbReference type="PANTHER" id="PTHR23537:SF1">
    <property type="entry name" value="SUGAR TRANSPORTER"/>
    <property type="match status" value="1"/>
</dbReference>
<feature type="transmembrane region" description="Helical" evidence="1">
    <location>
        <begin position="81"/>
        <end position="100"/>
    </location>
</feature>
<feature type="transmembrane region" description="Helical" evidence="1">
    <location>
        <begin position="363"/>
        <end position="383"/>
    </location>
</feature>
<evidence type="ECO:0000313" key="3">
    <source>
        <dbReference type="Proteomes" id="UP000044098"/>
    </source>
</evidence>
<accession>A0AAD2KKM0</accession>
<dbReference type="RefSeq" id="WP_054455476.1">
    <property type="nucleotide sequence ID" value="NZ_CYTK01000005.1"/>
</dbReference>
<dbReference type="Pfam" id="PF06779">
    <property type="entry name" value="MFS_4"/>
    <property type="match status" value="1"/>
</dbReference>
<dbReference type="EMBL" id="CYTK01000005">
    <property type="protein sequence ID" value="CUJ29837.1"/>
    <property type="molecule type" value="Genomic_DNA"/>
</dbReference>
<protein>
    <submittedName>
        <fullName evidence="2">Protein of uncharacterized function (DUF1228)</fullName>
    </submittedName>
</protein>
<gene>
    <name evidence="2" type="ORF">ERS370000_03452</name>
</gene>
<dbReference type="InterPro" id="IPR010645">
    <property type="entry name" value="MFS_4"/>
</dbReference>
<name>A0AAD2KKM0_ACHAE</name>
<organism evidence="2 3">
    <name type="scientific">Achromobacter aegrifaciens</name>
    <dbReference type="NCBI Taxonomy" id="1287736"/>
    <lineage>
        <taxon>Bacteria</taxon>
        <taxon>Pseudomonadati</taxon>
        <taxon>Pseudomonadota</taxon>
        <taxon>Betaproteobacteria</taxon>
        <taxon>Burkholderiales</taxon>
        <taxon>Alcaligenaceae</taxon>
        <taxon>Achromobacter</taxon>
    </lineage>
</organism>
<feature type="transmembrane region" description="Helical" evidence="1">
    <location>
        <begin position="338"/>
        <end position="357"/>
    </location>
</feature>
<evidence type="ECO:0000313" key="2">
    <source>
        <dbReference type="EMBL" id="CUJ29837.1"/>
    </source>
</evidence>
<dbReference type="Gene3D" id="1.20.1250.20">
    <property type="entry name" value="MFS general substrate transporter like domains"/>
    <property type="match status" value="2"/>
</dbReference>
<feature type="transmembrane region" description="Helical" evidence="1">
    <location>
        <begin position="305"/>
        <end position="326"/>
    </location>
</feature>
<sequence length="407" mass="41364">MSTPNYPSSSRSAAALAWPAALALAAAMGIGRFAFTPVWPLMAQEAGLSLSQGSWLASANYAGYLLGALAAVAWPIRRLRGTLAASLLAVALLTLAMPVWHGMAVWCALRLAAGYASASAFICVAAWRAVAAGDPREAGASAVTYAGVGAGIALTGLACLALAAWDARADTVWFALGALALALSAIAWPGLRRQAAPMPAQSASAAAPAARLPRDIPALALHYGAFGVGYIIPATFLPAMAKEIIPDPAIFGWAWPLFGMAAAVSCLLVPRLARGRDSVQVWRAAQALMALGMLAVALWHHIAAVIVAAVLVGGTFMVITQAGMLAARRSAGAAAPRAAALMTAAFAAGQILGPLLASWAAHWGAGLPQVLAASAALLALSAWRLGKITTDDVAAGHNAIGPRARSH</sequence>